<feature type="region of interest" description="Disordered" evidence="1">
    <location>
        <begin position="46"/>
        <end position="104"/>
    </location>
</feature>
<proteinExistence type="predicted"/>
<comment type="caution">
    <text evidence="2">The sequence shown here is derived from an EMBL/GenBank/DDBJ whole genome shotgun (WGS) entry which is preliminary data.</text>
</comment>
<evidence type="ECO:0000256" key="1">
    <source>
        <dbReference type="SAM" id="MobiDB-lite"/>
    </source>
</evidence>
<organism evidence="2 3">
    <name type="scientific">Streptomyces beihaiensis</name>
    <dbReference type="NCBI Taxonomy" id="2984495"/>
    <lineage>
        <taxon>Bacteria</taxon>
        <taxon>Bacillati</taxon>
        <taxon>Actinomycetota</taxon>
        <taxon>Actinomycetes</taxon>
        <taxon>Kitasatosporales</taxon>
        <taxon>Streptomycetaceae</taxon>
        <taxon>Streptomyces</taxon>
    </lineage>
</organism>
<gene>
    <name evidence="2" type="ORF">OFY01_31550</name>
</gene>
<name>A0ABT3U4F1_9ACTN</name>
<protein>
    <submittedName>
        <fullName evidence="2">Uncharacterized protein</fullName>
    </submittedName>
</protein>
<keyword evidence="3" id="KW-1185">Reference proteome</keyword>
<dbReference type="EMBL" id="JAPHNL010000335">
    <property type="protein sequence ID" value="MCX3064208.1"/>
    <property type="molecule type" value="Genomic_DNA"/>
</dbReference>
<reference evidence="2" key="1">
    <citation type="submission" date="2022-10" db="EMBL/GenBank/DDBJ databases">
        <title>Streptomyces beihaiensis sp. nov., a chitin degrading actinobacterium, isolated from shrimp pond soil.</title>
        <authorList>
            <person name="Xie J."/>
            <person name="Shen N."/>
        </authorList>
    </citation>
    <scope>NUCLEOTIDE SEQUENCE</scope>
    <source>
        <strain evidence="2">GXMU-J5</strain>
    </source>
</reference>
<accession>A0ABT3U4F1</accession>
<dbReference type="RefSeq" id="WP_266605778.1">
    <property type="nucleotide sequence ID" value="NZ_JAPHNL010000335.1"/>
</dbReference>
<sequence length="104" mass="10785">MKIRMKAEVSGARNGRPWPRRGGIVDVSDAEGADLCASGIAEPVADAAGDVETAIPATDAEQRQPPEREPRPEQSGPLTTDTAPARKTPARKTAAKKTAAPAGD</sequence>
<feature type="region of interest" description="Disordered" evidence="1">
    <location>
        <begin position="1"/>
        <end position="25"/>
    </location>
</feature>
<dbReference type="Proteomes" id="UP001163064">
    <property type="component" value="Unassembled WGS sequence"/>
</dbReference>
<feature type="compositionally biased region" description="Basic and acidic residues" evidence="1">
    <location>
        <begin position="60"/>
        <end position="72"/>
    </location>
</feature>
<evidence type="ECO:0000313" key="3">
    <source>
        <dbReference type="Proteomes" id="UP001163064"/>
    </source>
</evidence>
<evidence type="ECO:0000313" key="2">
    <source>
        <dbReference type="EMBL" id="MCX3064208.1"/>
    </source>
</evidence>